<evidence type="ECO:0000313" key="4">
    <source>
        <dbReference type="EMBL" id="EFP10984.1"/>
    </source>
</evidence>
<dbReference type="FunCoup" id="E3LUL7">
    <property type="interactions" value="478"/>
</dbReference>
<evidence type="ECO:0000256" key="1">
    <source>
        <dbReference type="SAM" id="MobiDB-lite"/>
    </source>
</evidence>
<keyword evidence="2" id="KW-0812">Transmembrane</keyword>
<sequence>MFLLLQLLIFSLFLNGPLAQTCQKDMDCITTISLTEKTCSFLSVSSKSVDFNKTSFHQLAENMKIDQIDTPQCYMSAGGKGTKLLIKCYCTRSFFAGCLSSGAMAEALYQWRRDHESTVDEHTKDVNLEFESKVDCILKGFQKYQLRIGSEYIFFLSLLISVISDFPPAQKLWDITCKDNAIMEVKTTQSLPIKPLAKNTRLAIDLRCGKQGKALPTVYCSEDYCHNEEVHVTENTLIPLRTYSMIMRSIRNGKSIQSGCKQSTSLQETQCVLTAFHSIVENFLYQNGTQRTAPPSVIQIGMSRAKLKTNQSEPETSLKSIISWLFGLAYFISFFFMCIIPLCSCGNEHRNELGHFLNPNLKDIEEILLADAHKNEKPIFPVKNLDEPKQEIIDVAVTTNSQMGNITDLGSEGPTGPGGGSIKSMKKDLKSGEDGKDLSADAAV</sequence>
<feature type="transmembrane region" description="Helical" evidence="2">
    <location>
        <begin position="321"/>
        <end position="343"/>
    </location>
</feature>
<feature type="chain" id="PRO_5003173528" description="Phlebovirus glycoprotein G2 fusion domain-containing protein" evidence="3">
    <location>
        <begin position="20"/>
        <end position="444"/>
    </location>
</feature>
<organism evidence="5">
    <name type="scientific">Caenorhabditis remanei</name>
    <name type="common">Caenorhabditis vulgaris</name>
    <dbReference type="NCBI Taxonomy" id="31234"/>
    <lineage>
        <taxon>Eukaryota</taxon>
        <taxon>Metazoa</taxon>
        <taxon>Ecdysozoa</taxon>
        <taxon>Nematoda</taxon>
        <taxon>Chromadorea</taxon>
        <taxon>Rhabditida</taxon>
        <taxon>Rhabditina</taxon>
        <taxon>Rhabditomorpha</taxon>
        <taxon>Rhabditoidea</taxon>
        <taxon>Rhabditidae</taxon>
        <taxon>Peloderinae</taxon>
        <taxon>Caenorhabditis</taxon>
    </lineage>
</organism>
<keyword evidence="5" id="KW-1185">Reference proteome</keyword>
<proteinExistence type="predicted"/>
<feature type="signal peptide" evidence="3">
    <location>
        <begin position="1"/>
        <end position="19"/>
    </location>
</feature>
<evidence type="ECO:0000313" key="5">
    <source>
        <dbReference type="Proteomes" id="UP000008281"/>
    </source>
</evidence>
<dbReference type="HOGENOM" id="CLU_622927_0_0_1"/>
<feature type="compositionally biased region" description="Basic and acidic residues" evidence="1">
    <location>
        <begin position="425"/>
        <end position="444"/>
    </location>
</feature>
<dbReference type="OrthoDB" id="5819557at2759"/>
<dbReference type="InParanoid" id="E3LUL7"/>
<protein>
    <recommendedName>
        <fullName evidence="6">Phlebovirus glycoprotein G2 fusion domain-containing protein</fullName>
    </recommendedName>
</protein>
<dbReference type="eggNOG" id="ENOG502THG9">
    <property type="taxonomic scope" value="Eukaryota"/>
</dbReference>
<name>E3LUL7_CAERE</name>
<accession>E3LUL7</accession>
<keyword evidence="2" id="KW-0472">Membrane</keyword>
<keyword evidence="3" id="KW-0732">Signal</keyword>
<evidence type="ECO:0008006" key="6">
    <source>
        <dbReference type="Google" id="ProtNLM"/>
    </source>
</evidence>
<evidence type="ECO:0000256" key="3">
    <source>
        <dbReference type="SAM" id="SignalP"/>
    </source>
</evidence>
<evidence type="ECO:0000256" key="2">
    <source>
        <dbReference type="SAM" id="Phobius"/>
    </source>
</evidence>
<feature type="region of interest" description="Disordered" evidence="1">
    <location>
        <begin position="404"/>
        <end position="444"/>
    </location>
</feature>
<dbReference type="OMA" id="YCSEDYC"/>
<gene>
    <name evidence="4" type="ORF">CRE_30848</name>
</gene>
<keyword evidence="2" id="KW-1133">Transmembrane helix</keyword>
<dbReference type="AlphaFoldDB" id="E3LUL7"/>
<dbReference type="Proteomes" id="UP000008281">
    <property type="component" value="Unassembled WGS sequence"/>
</dbReference>
<reference evidence="4" key="1">
    <citation type="submission" date="2007-07" db="EMBL/GenBank/DDBJ databases">
        <title>PCAP assembly of the Caenorhabditis remanei genome.</title>
        <authorList>
            <consortium name="The Caenorhabditis remanei Sequencing Consortium"/>
            <person name="Wilson R.K."/>
        </authorList>
    </citation>
    <scope>NUCLEOTIDE SEQUENCE [LARGE SCALE GENOMIC DNA]</scope>
    <source>
        <strain evidence="4">PB4641</strain>
    </source>
</reference>
<dbReference type="EMBL" id="DS268415">
    <property type="protein sequence ID" value="EFP10984.1"/>
    <property type="molecule type" value="Genomic_DNA"/>
</dbReference>